<keyword evidence="1" id="KW-1133">Transmembrane helix</keyword>
<name>A0A2M7TWU8_9BACT</name>
<keyword evidence="1" id="KW-0812">Transmembrane</keyword>
<reference evidence="4" key="1">
    <citation type="submission" date="2017-09" db="EMBL/GenBank/DDBJ databases">
        <title>Depth-based differentiation of microbial function through sediment-hosted aquifers and enrichment of novel symbionts in the deep terrestrial subsurface.</title>
        <authorList>
            <person name="Probst A.J."/>
            <person name="Ladd B."/>
            <person name="Jarett J.K."/>
            <person name="Geller-Mcgrath D.E."/>
            <person name="Sieber C.M.K."/>
            <person name="Emerson J.B."/>
            <person name="Anantharaman K."/>
            <person name="Thomas B.C."/>
            <person name="Malmstrom R."/>
            <person name="Stieglmeier M."/>
            <person name="Klingl A."/>
            <person name="Woyke T."/>
            <person name="Ryan C.M."/>
            <person name="Banfield J.F."/>
        </authorList>
    </citation>
    <scope>NUCLEOTIDE SEQUENCE [LARGE SCALE GENOMIC DNA]</scope>
</reference>
<gene>
    <name evidence="3" type="ORF">COY16_04770</name>
</gene>
<dbReference type="Pfam" id="PF13632">
    <property type="entry name" value="Glyco_trans_2_3"/>
    <property type="match status" value="1"/>
</dbReference>
<evidence type="ECO:0000313" key="4">
    <source>
        <dbReference type="Proteomes" id="UP000228503"/>
    </source>
</evidence>
<evidence type="ECO:0000313" key="3">
    <source>
        <dbReference type="EMBL" id="PIZ62304.1"/>
    </source>
</evidence>
<feature type="transmembrane region" description="Helical" evidence="1">
    <location>
        <begin position="42"/>
        <end position="65"/>
    </location>
</feature>
<feature type="domain" description="Glycosyltransferase 2-like" evidence="2">
    <location>
        <begin position="198"/>
        <end position="431"/>
    </location>
</feature>
<dbReference type="Gene3D" id="3.90.550.10">
    <property type="entry name" value="Spore Coat Polysaccharide Biosynthesis Protein SpsA, Chain A"/>
    <property type="match status" value="1"/>
</dbReference>
<dbReference type="SUPFAM" id="SSF53448">
    <property type="entry name" value="Nucleotide-diphospho-sugar transferases"/>
    <property type="match status" value="1"/>
</dbReference>
<proteinExistence type="predicted"/>
<dbReference type="InterPro" id="IPR029044">
    <property type="entry name" value="Nucleotide-diphossugar_trans"/>
</dbReference>
<dbReference type="PANTHER" id="PTHR36851">
    <property type="entry name" value="UNNAMED PRODUCT"/>
    <property type="match status" value="1"/>
</dbReference>
<dbReference type="InterPro" id="IPR001173">
    <property type="entry name" value="Glyco_trans_2-like"/>
</dbReference>
<feature type="transmembrane region" description="Helical" evidence="1">
    <location>
        <begin position="20"/>
        <end position="36"/>
    </location>
</feature>
<feature type="transmembrane region" description="Helical" evidence="1">
    <location>
        <begin position="416"/>
        <end position="436"/>
    </location>
</feature>
<organism evidence="3 4">
    <name type="scientific">Candidatus Roizmanbacteria bacterium CG_4_10_14_0_2_um_filter_39_13</name>
    <dbReference type="NCBI Taxonomy" id="1974825"/>
    <lineage>
        <taxon>Bacteria</taxon>
        <taxon>Candidatus Roizmaniibacteriota</taxon>
    </lineage>
</organism>
<dbReference type="EMBL" id="PFOB01000060">
    <property type="protein sequence ID" value="PIZ62304.1"/>
    <property type="molecule type" value="Genomic_DNA"/>
</dbReference>
<dbReference type="AlphaFoldDB" id="A0A2M7TWU8"/>
<feature type="transmembrane region" description="Helical" evidence="1">
    <location>
        <begin position="373"/>
        <end position="396"/>
    </location>
</feature>
<feature type="transmembrane region" description="Helical" evidence="1">
    <location>
        <begin position="448"/>
        <end position="471"/>
    </location>
</feature>
<evidence type="ECO:0000256" key="1">
    <source>
        <dbReference type="SAM" id="Phobius"/>
    </source>
</evidence>
<dbReference type="Proteomes" id="UP000228503">
    <property type="component" value="Unassembled WGS sequence"/>
</dbReference>
<dbReference type="PANTHER" id="PTHR36851:SF1">
    <property type="entry name" value="GLYCO_TRANS_2-LIKE DOMAIN-CONTAINING PROTEIN"/>
    <property type="match status" value="1"/>
</dbReference>
<sequence>MHMLDRIVRSKHFRRFGEMLVPFLTWTIILLPLWLSPFHPAIVAYFIIAFDLYFLIKSVITAYYATLSYSLIRSFQNASFDKNIQTIEEAKELQHFVIIPNYKEPFYKLDETIEAITKSDYPYKTIHLVLAFEKREKEAQEKEQKLRSRWSEYFKDIISTYHVLVEGEVPGKASNQTHAARIVEKYCIERGFNFKQTLITICDADSMLPKNFFSYLVYEFLNDPERNFHFYWAPVLLYNNFWQLPFFVRMQATLSSILRLAFLSQKNQLIHISTYSTNLWMLKEIDYWDVDIIPEDWHVYYQAFFKFGERVKTLPLYTIVNGDAVYSGTTIKTFANRYEQEKRWAWGVTDISYYWNNMFIAPHIPWSVKARRFFYLVETHLLWPTSFFVLTVSGWIPPIVNPTFKRTVLGFILPRLTGFILTLATAMLILYIYLDFKLRHELKQKTRIVNLPLFMVQWYLLPVVSLVLSSLPALDAHTRLLFGKKITYKVTEKI</sequence>
<protein>
    <recommendedName>
        <fullName evidence="2">Glycosyltransferase 2-like domain-containing protein</fullName>
    </recommendedName>
</protein>
<evidence type="ECO:0000259" key="2">
    <source>
        <dbReference type="Pfam" id="PF13632"/>
    </source>
</evidence>
<keyword evidence="1" id="KW-0472">Membrane</keyword>
<comment type="caution">
    <text evidence="3">The sequence shown here is derived from an EMBL/GenBank/DDBJ whole genome shotgun (WGS) entry which is preliminary data.</text>
</comment>
<accession>A0A2M7TWU8</accession>